<organism evidence="1 2">
    <name type="scientific">Nonlabens xylanidelens</name>
    <dbReference type="NCBI Taxonomy" id="191564"/>
    <lineage>
        <taxon>Bacteria</taxon>
        <taxon>Pseudomonadati</taxon>
        <taxon>Bacteroidota</taxon>
        <taxon>Flavobacteriia</taxon>
        <taxon>Flavobacteriales</taxon>
        <taxon>Flavobacteriaceae</taxon>
        <taxon>Nonlabens</taxon>
    </lineage>
</organism>
<dbReference type="Gene3D" id="2.30.30.40">
    <property type="entry name" value="SH3 Domains"/>
    <property type="match status" value="1"/>
</dbReference>
<sequence length="439" mass="50625">MALGLSTSVKIVFAAFILLLILSCENQPQEIEIALNDISLSGNTIAVGFDNEPTRSSQIISIQDKIYKYVDAPSGLNFRDAPKGKLLGKFPDNYRLEILEMTDVSSIVKDGNKEISGTWVKVTTGRVIGYVFDGYLSDNYKEIAYENNINNLSILTMDSYEKKNDETIPFISLTDGYWSNRFPKVLEEYQNESSINNDEKQNEIYYHIKGEERITFLNNREIDESDFLFIYNYQTDQLKQFKVKDVPLFTHESIYGGGDYLTGFNLEGLIETNNYSYYNSFAHVDKENPFLTNSLSSINWKAINTSKVPKIELAYGEFFKSTQYDIKVAYHYVIDNNDYYYTRNSFDNGTYTADYIFALSPSKQVLYMTEVTDSESHSPSLYLEENTELPKEPNHYAGRLFKDKPPVIFGLYYTSFGCPFIAFLDDKERIIYIQCDNRH</sequence>
<dbReference type="Proteomes" id="UP000239002">
    <property type="component" value="Unassembled WGS sequence"/>
</dbReference>
<dbReference type="RefSeq" id="WP_104514994.1">
    <property type="nucleotide sequence ID" value="NZ_MQVW01000002.1"/>
</dbReference>
<dbReference type="OrthoDB" id="7069376at2"/>
<accession>A0A2S6IN77</accession>
<dbReference type="AlphaFoldDB" id="A0A2S6IN77"/>
<dbReference type="EMBL" id="PTJE01000002">
    <property type="protein sequence ID" value="PPK95697.1"/>
    <property type="molecule type" value="Genomic_DNA"/>
</dbReference>
<keyword evidence="2" id="KW-1185">Reference proteome</keyword>
<name>A0A2S6IN77_9FLAO</name>
<protein>
    <submittedName>
        <fullName evidence="1">SH3 domain-containing protein</fullName>
    </submittedName>
</protein>
<proteinExistence type="predicted"/>
<comment type="caution">
    <text evidence="1">The sequence shown here is derived from an EMBL/GenBank/DDBJ whole genome shotgun (WGS) entry which is preliminary data.</text>
</comment>
<evidence type="ECO:0000313" key="2">
    <source>
        <dbReference type="Proteomes" id="UP000239002"/>
    </source>
</evidence>
<gene>
    <name evidence="1" type="ORF">LY01_01290</name>
</gene>
<reference evidence="1 2" key="1">
    <citation type="submission" date="2018-02" db="EMBL/GenBank/DDBJ databases">
        <title>Genomic Encyclopedia of Archaeal and Bacterial Type Strains, Phase II (KMG-II): from individual species to whole genera.</title>
        <authorList>
            <person name="Goeker M."/>
        </authorList>
    </citation>
    <scope>NUCLEOTIDE SEQUENCE [LARGE SCALE GENOMIC DNA]</scope>
    <source>
        <strain evidence="1 2">DSM 16809</strain>
    </source>
</reference>
<evidence type="ECO:0000313" key="1">
    <source>
        <dbReference type="EMBL" id="PPK95697.1"/>
    </source>
</evidence>